<evidence type="ECO:0000313" key="2">
    <source>
        <dbReference type="Proteomes" id="UP000005143"/>
    </source>
</evidence>
<protein>
    <recommendedName>
        <fullName evidence="3">SCP2 domain-containing protein</fullName>
    </recommendedName>
</protein>
<keyword evidence="2" id="KW-1185">Reference proteome</keyword>
<dbReference type="RefSeq" id="WP_007576502.1">
    <property type="nucleotide sequence ID" value="NZ_AGUD01000238.1"/>
</dbReference>
<dbReference type="Proteomes" id="UP000005143">
    <property type="component" value="Unassembled WGS sequence"/>
</dbReference>
<name>H0E7X7_9ACTN</name>
<evidence type="ECO:0000313" key="1">
    <source>
        <dbReference type="EMBL" id="EHN10175.1"/>
    </source>
</evidence>
<proteinExistence type="predicted"/>
<dbReference type="PATRIC" id="fig|1097667.3.peg.2909"/>
<accession>H0E7X7</accession>
<dbReference type="Gene3D" id="3.30.1050.10">
    <property type="entry name" value="SCP2 sterol-binding domain"/>
    <property type="match status" value="1"/>
</dbReference>
<comment type="caution">
    <text evidence="1">The sequence shown here is derived from an EMBL/GenBank/DDBJ whole genome shotgun (WGS) entry which is preliminary data.</text>
</comment>
<gene>
    <name evidence="1" type="ORF">PAI11_29340</name>
</gene>
<dbReference type="OrthoDB" id="5418706at2"/>
<sequence length="133" mass="14862">MPYFDSDTEAYAYLAGVFRKAAEHPEVGPKLAAADLILQLRYSEPDCQTTVVLREPIEVHEGDSDLQPDVVLELTADDADRYWRGELNLAVALAKRRARSEGPINKILKLVPLTKPMFPMYREMAAEKDAATA</sequence>
<dbReference type="InterPro" id="IPR036527">
    <property type="entry name" value="SCP2_sterol-bd_dom_sf"/>
</dbReference>
<dbReference type="AlphaFoldDB" id="H0E7X7"/>
<dbReference type="EMBL" id="AGUD01000238">
    <property type="protein sequence ID" value="EHN10175.1"/>
    <property type="molecule type" value="Genomic_DNA"/>
</dbReference>
<reference evidence="1 2" key="1">
    <citation type="journal article" date="2013" name="Biodegradation">
        <title>Quantitative proteomic analysis of ibuprofen-degrading Patulibacter sp. strain I11.</title>
        <authorList>
            <person name="Almeida B."/>
            <person name="Kjeldal H."/>
            <person name="Lolas I."/>
            <person name="Knudsen A.D."/>
            <person name="Carvalho G."/>
            <person name="Nielsen K.L."/>
            <person name="Barreto Crespo M.T."/>
            <person name="Stensballe A."/>
            <person name="Nielsen J.L."/>
        </authorList>
    </citation>
    <scope>NUCLEOTIDE SEQUENCE [LARGE SCALE GENOMIC DNA]</scope>
    <source>
        <strain evidence="1 2">I11</strain>
    </source>
</reference>
<evidence type="ECO:0008006" key="3">
    <source>
        <dbReference type="Google" id="ProtNLM"/>
    </source>
</evidence>
<organism evidence="1 2">
    <name type="scientific">Patulibacter medicamentivorans</name>
    <dbReference type="NCBI Taxonomy" id="1097667"/>
    <lineage>
        <taxon>Bacteria</taxon>
        <taxon>Bacillati</taxon>
        <taxon>Actinomycetota</taxon>
        <taxon>Thermoleophilia</taxon>
        <taxon>Solirubrobacterales</taxon>
        <taxon>Patulibacteraceae</taxon>
        <taxon>Patulibacter</taxon>
    </lineage>
</organism>
<dbReference type="SUPFAM" id="SSF55718">
    <property type="entry name" value="SCP-like"/>
    <property type="match status" value="1"/>
</dbReference>